<keyword evidence="2" id="KW-0004">4Fe-4S</keyword>
<evidence type="ECO:0000259" key="9">
    <source>
        <dbReference type="PROSITE" id="PS51918"/>
    </source>
</evidence>
<evidence type="ECO:0000256" key="2">
    <source>
        <dbReference type="ARBA" id="ARBA00022485"/>
    </source>
</evidence>
<evidence type="ECO:0000256" key="8">
    <source>
        <dbReference type="ARBA" id="ARBA00039667"/>
    </source>
</evidence>
<evidence type="ECO:0000256" key="6">
    <source>
        <dbReference type="ARBA" id="ARBA00023014"/>
    </source>
</evidence>
<dbReference type="SFLD" id="SFLDS00029">
    <property type="entry name" value="Radical_SAM"/>
    <property type="match status" value="1"/>
</dbReference>
<dbReference type="Pfam" id="PF04055">
    <property type="entry name" value="Radical_SAM"/>
    <property type="match status" value="1"/>
</dbReference>
<keyword evidence="5" id="KW-0408">Iron</keyword>
<dbReference type="STRING" id="37625.SAMN05660420_01474"/>
<name>A0A1H3Z0N1_9BACT</name>
<comment type="cofactor">
    <cofactor evidence="1">
        <name>[4Fe-4S] cluster</name>
        <dbReference type="ChEBI" id="CHEBI:49883"/>
    </cofactor>
</comment>
<dbReference type="Proteomes" id="UP000199409">
    <property type="component" value="Unassembled WGS sequence"/>
</dbReference>
<dbReference type="SUPFAM" id="SSF102114">
    <property type="entry name" value="Radical SAM enzymes"/>
    <property type="match status" value="1"/>
</dbReference>
<dbReference type="GO" id="GO:0051539">
    <property type="term" value="F:4 iron, 4 sulfur cluster binding"/>
    <property type="evidence" value="ECO:0007669"/>
    <property type="project" value="UniProtKB-KW"/>
</dbReference>
<evidence type="ECO:0000256" key="7">
    <source>
        <dbReference type="ARBA" id="ARBA00023118"/>
    </source>
</evidence>
<dbReference type="InterPro" id="IPR058240">
    <property type="entry name" value="rSAM_sf"/>
</dbReference>
<dbReference type="AlphaFoldDB" id="A0A1H3Z0N1"/>
<evidence type="ECO:0000313" key="10">
    <source>
        <dbReference type="EMBL" id="SEA17299.1"/>
    </source>
</evidence>
<dbReference type="OrthoDB" id="9782387at2"/>
<dbReference type="RefSeq" id="WP_092346235.1">
    <property type="nucleotide sequence ID" value="NZ_FNQN01000003.1"/>
</dbReference>
<keyword evidence="11" id="KW-1185">Reference proteome</keyword>
<keyword evidence="7" id="KW-0051">Antiviral defense</keyword>
<dbReference type="PANTHER" id="PTHR21339:SF0">
    <property type="entry name" value="S-ADENOSYLMETHIONINE-DEPENDENT NUCLEOTIDE DEHYDRATASE RSAD2"/>
    <property type="match status" value="1"/>
</dbReference>
<dbReference type="PROSITE" id="PS51918">
    <property type="entry name" value="RADICAL_SAM"/>
    <property type="match status" value="1"/>
</dbReference>
<evidence type="ECO:0000256" key="5">
    <source>
        <dbReference type="ARBA" id="ARBA00023004"/>
    </source>
</evidence>
<keyword evidence="6" id="KW-0411">Iron-sulfur</keyword>
<dbReference type="InterPro" id="IPR013785">
    <property type="entry name" value="Aldolase_TIM"/>
</dbReference>
<dbReference type="EMBL" id="FNQN01000003">
    <property type="protein sequence ID" value="SEA17299.1"/>
    <property type="molecule type" value="Genomic_DNA"/>
</dbReference>
<reference evidence="10 11" key="1">
    <citation type="submission" date="2016-10" db="EMBL/GenBank/DDBJ databases">
        <authorList>
            <person name="de Groot N.N."/>
        </authorList>
    </citation>
    <scope>NUCLEOTIDE SEQUENCE [LARGE SCALE GENOMIC DNA]</scope>
    <source>
        <strain evidence="10 11">DSM 7343</strain>
    </source>
</reference>
<dbReference type="SFLD" id="SFLDG01067">
    <property type="entry name" value="SPASM/twitch_domain_containing"/>
    <property type="match status" value="1"/>
</dbReference>
<accession>A0A1H3Z0N1</accession>
<sequence>MNYQELVNTVVPSVNLFLTSECNMGCKFCFAPSGHAQALPQDETERIINECHDVGIEKITFVGGEPLLYPHLYDVVHFDHLDAKWFLK</sequence>
<dbReference type="GO" id="GO:0046872">
    <property type="term" value="F:metal ion binding"/>
    <property type="evidence" value="ECO:0007669"/>
    <property type="project" value="UniProtKB-KW"/>
</dbReference>
<proteinExistence type="predicted"/>
<dbReference type="GO" id="GO:0051607">
    <property type="term" value="P:defense response to virus"/>
    <property type="evidence" value="ECO:0007669"/>
    <property type="project" value="UniProtKB-KW"/>
</dbReference>
<evidence type="ECO:0000256" key="4">
    <source>
        <dbReference type="ARBA" id="ARBA00022723"/>
    </source>
</evidence>
<organism evidence="10 11">
    <name type="scientific">Desulfuromusa kysingii</name>
    <dbReference type="NCBI Taxonomy" id="37625"/>
    <lineage>
        <taxon>Bacteria</taxon>
        <taxon>Pseudomonadati</taxon>
        <taxon>Thermodesulfobacteriota</taxon>
        <taxon>Desulfuromonadia</taxon>
        <taxon>Desulfuromonadales</taxon>
        <taxon>Geopsychrobacteraceae</taxon>
        <taxon>Desulfuromusa</taxon>
    </lineage>
</organism>
<dbReference type="GO" id="GO:0003824">
    <property type="term" value="F:catalytic activity"/>
    <property type="evidence" value="ECO:0007669"/>
    <property type="project" value="InterPro"/>
</dbReference>
<evidence type="ECO:0000256" key="3">
    <source>
        <dbReference type="ARBA" id="ARBA00022691"/>
    </source>
</evidence>
<evidence type="ECO:0000313" key="11">
    <source>
        <dbReference type="Proteomes" id="UP000199409"/>
    </source>
</evidence>
<evidence type="ECO:0000256" key="1">
    <source>
        <dbReference type="ARBA" id="ARBA00001966"/>
    </source>
</evidence>
<gene>
    <name evidence="10" type="ORF">SAMN05660420_01474</name>
</gene>
<protein>
    <recommendedName>
        <fullName evidence="8">S-adenosylmethionine-dependent nucleotide dehydratase</fullName>
    </recommendedName>
</protein>
<keyword evidence="4" id="KW-0479">Metal-binding</keyword>
<feature type="domain" description="Radical SAM core" evidence="9">
    <location>
        <begin position="8"/>
        <end position="88"/>
    </location>
</feature>
<keyword evidence="3" id="KW-0949">S-adenosyl-L-methionine</keyword>
<dbReference type="PANTHER" id="PTHR21339">
    <property type="entry name" value="RADICAL S-ADENOSYL METHIONINE DOMAIN-CONTAINING PROTEIN 2"/>
    <property type="match status" value="1"/>
</dbReference>
<dbReference type="InterPro" id="IPR007197">
    <property type="entry name" value="rSAM"/>
</dbReference>
<dbReference type="Gene3D" id="3.20.20.70">
    <property type="entry name" value="Aldolase class I"/>
    <property type="match status" value="1"/>
</dbReference>
<dbReference type="CDD" id="cd01335">
    <property type="entry name" value="Radical_SAM"/>
    <property type="match status" value="1"/>
</dbReference>
<dbReference type="InterPro" id="IPR051196">
    <property type="entry name" value="RSAD2/Viperin_antiviral"/>
</dbReference>